<sequence>MQSLQGRVICTTNDKTVNVEVVRLAPHPKCKRRVRKKKTFQAHDPENQFQIGDIVLLEECKPVSKKKTFLAVPVPKRTASKELGISKTLAIFYLQEPFIDSLSMVRGNHPHDDLECYDLFYDEDDCEWLYHEDDLLVDLDDDTVLLLKVHLEVKVQVKVHAKGKVDVKNLSKVEIVS</sequence>
<dbReference type="Proteomes" id="UP001056120">
    <property type="component" value="Linkage Group LG10"/>
</dbReference>
<evidence type="ECO:0000313" key="2">
    <source>
        <dbReference type="Proteomes" id="UP001056120"/>
    </source>
</evidence>
<comment type="caution">
    <text evidence="1">The sequence shown here is derived from an EMBL/GenBank/DDBJ whole genome shotgun (WGS) entry which is preliminary data.</text>
</comment>
<gene>
    <name evidence="1" type="ORF">L1987_31551</name>
</gene>
<accession>A0ACB9I5X7</accession>
<reference evidence="1 2" key="2">
    <citation type="journal article" date="2022" name="Mol. Ecol. Resour.">
        <title>The genomes of chicory, endive, great burdock and yacon provide insights into Asteraceae paleo-polyploidization history and plant inulin production.</title>
        <authorList>
            <person name="Fan W."/>
            <person name="Wang S."/>
            <person name="Wang H."/>
            <person name="Wang A."/>
            <person name="Jiang F."/>
            <person name="Liu H."/>
            <person name="Zhao H."/>
            <person name="Xu D."/>
            <person name="Zhang Y."/>
        </authorList>
    </citation>
    <scope>NUCLEOTIDE SEQUENCE [LARGE SCALE GENOMIC DNA]</scope>
    <source>
        <strain evidence="2">cv. Yunnan</strain>
        <tissue evidence="1">Leaves</tissue>
    </source>
</reference>
<reference evidence="2" key="1">
    <citation type="journal article" date="2022" name="Mol. Ecol. Resour.">
        <title>The genomes of chicory, endive, great burdock and yacon provide insights into Asteraceae palaeo-polyploidization history and plant inulin production.</title>
        <authorList>
            <person name="Fan W."/>
            <person name="Wang S."/>
            <person name="Wang H."/>
            <person name="Wang A."/>
            <person name="Jiang F."/>
            <person name="Liu H."/>
            <person name="Zhao H."/>
            <person name="Xu D."/>
            <person name="Zhang Y."/>
        </authorList>
    </citation>
    <scope>NUCLEOTIDE SEQUENCE [LARGE SCALE GENOMIC DNA]</scope>
    <source>
        <strain evidence="2">cv. Yunnan</strain>
    </source>
</reference>
<organism evidence="1 2">
    <name type="scientific">Smallanthus sonchifolius</name>
    <dbReference type="NCBI Taxonomy" id="185202"/>
    <lineage>
        <taxon>Eukaryota</taxon>
        <taxon>Viridiplantae</taxon>
        <taxon>Streptophyta</taxon>
        <taxon>Embryophyta</taxon>
        <taxon>Tracheophyta</taxon>
        <taxon>Spermatophyta</taxon>
        <taxon>Magnoliopsida</taxon>
        <taxon>eudicotyledons</taxon>
        <taxon>Gunneridae</taxon>
        <taxon>Pentapetalae</taxon>
        <taxon>asterids</taxon>
        <taxon>campanulids</taxon>
        <taxon>Asterales</taxon>
        <taxon>Asteraceae</taxon>
        <taxon>Asteroideae</taxon>
        <taxon>Heliantheae alliance</taxon>
        <taxon>Millerieae</taxon>
        <taxon>Smallanthus</taxon>
    </lineage>
</organism>
<keyword evidence="2" id="KW-1185">Reference proteome</keyword>
<protein>
    <submittedName>
        <fullName evidence="1">Uncharacterized protein</fullName>
    </submittedName>
</protein>
<name>A0ACB9I5X7_9ASTR</name>
<evidence type="ECO:0000313" key="1">
    <source>
        <dbReference type="EMBL" id="KAI3803400.1"/>
    </source>
</evidence>
<dbReference type="EMBL" id="CM042027">
    <property type="protein sequence ID" value="KAI3803400.1"/>
    <property type="molecule type" value="Genomic_DNA"/>
</dbReference>
<proteinExistence type="predicted"/>